<feature type="compositionally biased region" description="Basic residues" evidence="1">
    <location>
        <begin position="64"/>
        <end position="88"/>
    </location>
</feature>
<dbReference type="AlphaFoldDB" id="A0A6B3L862"/>
<name>A0A6B3L862_9BACT</name>
<dbReference type="KEGG" id="soa:G3M56_014070"/>
<dbReference type="Proteomes" id="UP000475117">
    <property type="component" value="Chromosome"/>
</dbReference>
<proteinExistence type="predicted"/>
<keyword evidence="3" id="KW-1185">Reference proteome</keyword>
<evidence type="ECO:0000313" key="2">
    <source>
        <dbReference type="EMBL" id="QQL44973.1"/>
    </source>
</evidence>
<protein>
    <submittedName>
        <fullName evidence="2">Uncharacterized protein</fullName>
    </submittedName>
</protein>
<sequence length="134" mass="14079">MATKSLKITITVPHGIKSSDALVVQATKAAQDVIDESGDLLALQKELAAKGLEFTLDELASRRTTAKKANNRAAAPKRAKKKGKRKKLTAADRAGIIEDLKAGATANATADKFGCSPASVNNIKREAGLTKPRA</sequence>
<evidence type="ECO:0000256" key="1">
    <source>
        <dbReference type="SAM" id="MobiDB-lite"/>
    </source>
</evidence>
<evidence type="ECO:0000313" key="3">
    <source>
        <dbReference type="Proteomes" id="UP000475117"/>
    </source>
</evidence>
<dbReference type="EMBL" id="CP066776">
    <property type="protein sequence ID" value="QQL44973.1"/>
    <property type="molecule type" value="Genomic_DNA"/>
</dbReference>
<dbReference type="Gene3D" id="1.10.10.60">
    <property type="entry name" value="Homeodomain-like"/>
    <property type="match status" value="1"/>
</dbReference>
<reference evidence="2 3" key="1">
    <citation type="submission" date="2020-12" db="EMBL/GenBank/DDBJ databases">
        <title>Sulforoseuscoccus oceanibium gen. nov., sp. nov., a representative of the phylum Verrucomicrobia with special cytoplasmic membrane, and proposal of Sulforoseuscoccusaceae fam. nov.</title>
        <authorList>
            <person name="Xi F."/>
        </authorList>
    </citation>
    <scope>NUCLEOTIDE SEQUENCE [LARGE SCALE GENOMIC DNA]</scope>
    <source>
        <strain evidence="2 3">T37</strain>
    </source>
</reference>
<gene>
    <name evidence="2" type="ORF">G3M56_014070</name>
</gene>
<accession>A0A6B3L862</accession>
<organism evidence="2 3">
    <name type="scientific">Sulfuriroseicoccus oceanibius</name>
    <dbReference type="NCBI Taxonomy" id="2707525"/>
    <lineage>
        <taxon>Bacteria</taxon>
        <taxon>Pseudomonadati</taxon>
        <taxon>Verrucomicrobiota</taxon>
        <taxon>Verrucomicrobiia</taxon>
        <taxon>Verrucomicrobiales</taxon>
        <taxon>Verrucomicrobiaceae</taxon>
        <taxon>Sulfuriroseicoccus</taxon>
    </lineage>
</organism>
<dbReference type="RefSeq" id="WP_164365288.1">
    <property type="nucleotide sequence ID" value="NZ_CP066776.1"/>
</dbReference>
<feature type="region of interest" description="Disordered" evidence="1">
    <location>
        <begin position="63"/>
        <end position="90"/>
    </location>
</feature>